<evidence type="ECO:0000313" key="4">
    <source>
        <dbReference type="Proteomes" id="UP001555786"/>
    </source>
</evidence>
<dbReference type="PANTHER" id="PTHR43540:SF6">
    <property type="entry name" value="ISOCHORISMATASE-LIKE DOMAIN-CONTAINING PROTEIN"/>
    <property type="match status" value="1"/>
</dbReference>
<dbReference type="EC" id="3.-.-.-" evidence="3"/>
<organism evidence="3 4">
    <name type="scientific">Labrys neptuniae</name>
    <dbReference type="NCBI Taxonomy" id="376174"/>
    <lineage>
        <taxon>Bacteria</taxon>
        <taxon>Pseudomonadati</taxon>
        <taxon>Pseudomonadota</taxon>
        <taxon>Alphaproteobacteria</taxon>
        <taxon>Hyphomicrobiales</taxon>
        <taxon>Xanthobacteraceae</taxon>
        <taxon>Labrys</taxon>
    </lineage>
</organism>
<feature type="domain" description="Isochorismatase-like" evidence="2">
    <location>
        <begin position="9"/>
        <end position="200"/>
    </location>
</feature>
<keyword evidence="1 3" id="KW-0378">Hydrolase</keyword>
<keyword evidence="4" id="KW-1185">Reference proteome</keyword>
<dbReference type="GO" id="GO:0016787">
    <property type="term" value="F:hydrolase activity"/>
    <property type="evidence" value="ECO:0007669"/>
    <property type="project" value="UniProtKB-KW"/>
</dbReference>
<dbReference type="Proteomes" id="UP001555786">
    <property type="component" value="Unassembled WGS sequence"/>
</dbReference>
<dbReference type="SUPFAM" id="SSF52499">
    <property type="entry name" value="Isochorismatase-like hydrolases"/>
    <property type="match status" value="1"/>
</dbReference>
<name>A0ABV3PTH8_9HYPH</name>
<dbReference type="EMBL" id="JBFNQD010000011">
    <property type="protein sequence ID" value="MEW9308955.1"/>
    <property type="molecule type" value="Genomic_DNA"/>
</dbReference>
<comment type="caution">
    <text evidence="3">The sequence shown here is derived from an EMBL/GenBank/DDBJ whole genome shotgun (WGS) entry which is preliminary data.</text>
</comment>
<evidence type="ECO:0000313" key="3">
    <source>
        <dbReference type="EMBL" id="MEW9308955.1"/>
    </source>
</evidence>
<evidence type="ECO:0000259" key="2">
    <source>
        <dbReference type="Pfam" id="PF00857"/>
    </source>
</evidence>
<evidence type="ECO:0000256" key="1">
    <source>
        <dbReference type="ARBA" id="ARBA00022801"/>
    </source>
</evidence>
<dbReference type="Gene3D" id="3.40.50.850">
    <property type="entry name" value="Isochorismatase-like"/>
    <property type="match status" value="1"/>
</dbReference>
<protein>
    <submittedName>
        <fullName evidence="3">Isochorismatase family cysteine hydrolase</fullName>
        <ecNumber evidence="3">3.-.-.-</ecNumber>
    </submittedName>
</protein>
<dbReference type="InterPro" id="IPR050272">
    <property type="entry name" value="Isochorismatase-like_hydrls"/>
</dbReference>
<dbReference type="InterPro" id="IPR000868">
    <property type="entry name" value="Isochorismatase-like_dom"/>
</dbReference>
<dbReference type="CDD" id="cd00431">
    <property type="entry name" value="cysteine_hydrolases"/>
    <property type="match status" value="1"/>
</dbReference>
<proteinExistence type="predicted"/>
<gene>
    <name evidence="3" type="ORF">ABXS05_25630</name>
</gene>
<dbReference type="InterPro" id="IPR036380">
    <property type="entry name" value="Isochorismatase-like_sf"/>
</dbReference>
<reference evidence="3 4" key="1">
    <citation type="submission" date="2024-07" db="EMBL/GenBank/DDBJ databases">
        <title>Description of Labrys sedimenti sp. nov., isolated from a diclofenac-degrading enrichment culture.</title>
        <authorList>
            <person name="Tancsics A."/>
            <person name="Csepanyi A."/>
        </authorList>
    </citation>
    <scope>NUCLEOTIDE SEQUENCE [LARGE SCALE GENOMIC DNA]</scope>
    <source>
        <strain evidence="3 4">LMG 23578</strain>
    </source>
</reference>
<sequence>MLASLTNPALVVVDMQNDFVRMGAPMEVPAARGTIAPIRALLAGFRNRGRPVVFTRYVADMRYRPLAAKLDWLGLLDAPTRACVPGFQRSYGDVDGTRDAAAVIDELPPHAGEPVIDKVYFSAFHETDLDARLRERGIDGLVFTGTVTEMCVEDSARHAVHHGYPTILVSDAVSSNHPPSHQATLDAFARNYGWVMNSAEVLETFGMQATT</sequence>
<dbReference type="Pfam" id="PF00857">
    <property type="entry name" value="Isochorismatase"/>
    <property type="match status" value="1"/>
</dbReference>
<accession>A0ABV3PTH8</accession>
<dbReference type="RefSeq" id="WP_311939640.1">
    <property type="nucleotide sequence ID" value="NZ_JAVSCS010000024.1"/>
</dbReference>
<dbReference type="PANTHER" id="PTHR43540">
    <property type="entry name" value="PEROXYUREIDOACRYLATE/UREIDOACRYLATE AMIDOHYDROLASE-RELATED"/>
    <property type="match status" value="1"/>
</dbReference>